<proteinExistence type="predicted"/>
<feature type="non-terminal residue" evidence="2">
    <location>
        <position position="185"/>
    </location>
</feature>
<evidence type="ECO:0000313" key="2">
    <source>
        <dbReference type="EMBL" id="KAH9316470.1"/>
    </source>
</evidence>
<dbReference type="AlphaFoldDB" id="A0AA38G6Y1"/>
<name>A0AA38G6Y1_TAXCH</name>
<comment type="caution">
    <text evidence="2">The sequence shown here is derived from an EMBL/GenBank/DDBJ whole genome shotgun (WGS) entry which is preliminary data.</text>
</comment>
<organism evidence="2 3">
    <name type="scientific">Taxus chinensis</name>
    <name type="common">Chinese yew</name>
    <name type="synonym">Taxus wallichiana var. chinensis</name>
    <dbReference type="NCBI Taxonomy" id="29808"/>
    <lineage>
        <taxon>Eukaryota</taxon>
        <taxon>Viridiplantae</taxon>
        <taxon>Streptophyta</taxon>
        <taxon>Embryophyta</taxon>
        <taxon>Tracheophyta</taxon>
        <taxon>Spermatophyta</taxon>
        <taxon>Pinopsida</taxon>
        <taxon>Pinidae</taxon>
        <taxon>Conifers II</taxon>
        <taxon>Cupressales</taxon>
        <taxon>Taxaceae</taxon>
        <taxon>Taxus</taxon>
    </lineage>
</organism>
<feature type="non-terminal residue" evidence="2">
    <location>
        <position position="1"/>
    </location>
</feature>
<dbReference type="EMBL" id="JAHRHJ020000005">
    <property type="protein sequence ID" value="KAH9316470.1"/>
    <property type="molecule type" value="Genomic_DNA"/>
</dbReference>
<gene>
    <name evidence="2" type="ORF">KI387_025097</name>
</gene>
<accession>A0AA38G6Y1</accession>
<feature type="region of interest" description="Disordered" evidence="1">
    <location>
        <begin position="1"/>
        <end position="39"/>
    </location>
</feature>
<feature type="region of interest" description="Disordered" evidence="1">
    <location>
        <begin position="62"/>
        <end position="126"/>
    </location>
</feature>
<feature type="compositionally biased region" description="Acidic residues" evidence="1">
    <location>
        <begin position="19"/>
        <end position="30"/>
    </location>
</feature>
<feature type="compositionally biased region" description="Polar residues" evidence="1">
    <location>
        <begin position="70"/>
        <end position="92"/>
    </location>
</feature>
<dbReference type="Proteomes" id="UP000824469">
    <property type="component" value="Unassembled WGS sequence"/>
</dbReference>
<feature type="compositionally biased region" description="Basic and acidic residues" evidence="1">
    <location>
        <begin position="1"/>
        <end position="15"/>
    </location>
</feature>
<evidence type="ECO:0000256" key="1">
    <source>
        <dbReference type="SAM" id="MobiDB-lite"/>
    </source>
</evidence>
<sequence>ETKIGESSLEKERDNYSIYEDESDNEEDENYCANDSDGLEKTFQPHLPIIFEQTKSDFISSHAKKVRSKLASQRTNSVSESMNSAKSTMTNNEENKAPELSPAGFPQTERASSVGEPNKEPGKYVVTKRKTCGKSVSASLLSKITEKLDTEATGVRSVPLGLTGTRALLKSNVVSSAENNSSAPG</sequence>
<reference evidence="2 3" key="1">
    <citation type="journal article" date="2021" name="Nat. Plants">
        <title>The Taxus genome provides insights into paclitaxel biosynthesis.</title>
        <authorList>
            <person name="Xiong X."/>
            <person name="Gou J."/>
            <person name="Liao Q."/>
            <person name="Li Y."/>
            <person name="Zhou Q."/>
            <person name="Bi G."/>
            <person name="Li C."/>
            <person name="Du R."/>
            <person name="Wang X."/>
            <person name="Sun T."/>
            <person name="Guo L."/>
            <person name="Liang H."/>
            <person name="Lu P."/>
            <person name="Wu Y."/>
            <person name="Zhang Z."/>
            <person name="Ro D.K."/>
            <person name="Shang Y."/>
            <person name="Huang S."/>
            <person name="Yan J."/>
        </authorList>
    </citation>
    <scope>NUCLEOTIDE SEQUENCE [LARGE SCALE GENOMIC DNA]</scope>
    <source>
        <strain evidence="2">Ta-2019</strain>
    </source>
</reference>
<protein>
    <submittedName>
        <fullName evidence="2">Uncharacterized protein</fullName>
    </submittedName>
</protein>
<keyword evidence="3" id="KW-1185">Reference proteome</keyword>
<evidence type="ECO:0000313" key="3">
    <source>
        <dbReference type="Proteomes" id="UP000824469"/>
    </source>
</evidence>